<accession>A0A0E9TA37</accession>
<protein>
    <submittedName>
        <fullName evidence="1">Uncharacterized protein</fullName>
    </submittedName>
</protein>
<organism evidence="1">
    <name type="scientific">Anguilla anguilla</name>
    <name type="common">European freshwater eel</name>
    <name type="synonym">Muraena anguilla</name>
    <dbReference type="NCBI Taxonomy" id="7936"/>
    <lineage>
        <taxon>Eukaryota</taxon>
        <taxon>Metazoa</taxon>
        <taxon>Chordata</taxon>
        <taxon>Craniata</taxon>
        <taxon>Vertebrata</taxon>
        <taxon>Euteleostomi</taxon>
        <taxon>Actinopterygii</taxon>
        <taxon>Neopterygii</taxon>
        <taxon>Teleostei</taxon>
        <taxon>Anguilliformes</taxon>
        <taxon>Anguillidae</taxon>
        <taxon>Anguilla</taxon>
    </lineage>
</organism>
<sequence length="11" mass="1341">MLQSFLREGFI</sequence>
<name>A0A0E9TA37_ANGAN</name>
<proteinExistence type="predicted"/>
<reference evidence="1" key="1">
    <citation type="submission" date="2014-11" db="EMBL/GenBank/DDBJ databases">
        <authorList>
            <person name="Amaro Gonzalez C."/>
        </authorList>
    </citation>
    <scope>NUCLEOTIDE SEQUENCE</scope>
</reference>
<evidence type="ECO:0000313" key="1">
    <source>
        <dbReference type="EMBL" id="JAH49730.1"/>
    </source>
</evidence>
<dbReference type="EMBL" id="GBXM01058847">
    <property type="protein sequence ID" value="JAH49730.1"/>
    <property type="molecule type" value="Transcribed_RNA"/>
</dbReference>
<reference evidence="1" key="2">
    <citation type="journal article" date="2015" name="Fish Shellfish Immunol.">
        <title>Early steps in the European eel (Anguilla anguilla)-Vibrio vulnificus interaction in the gills: Role of the RtxA13 toxin.</title>
        <authorList>
            <person name="Callol A."/>
            <person name="Pajuelo D."/>
            <person name="Ebbesson L."/>
            <person name="Teles M."/>
            <person name="MacKenzie S."/>
            <person name="Amaro C."/>
        </authorList>
    </citation>
    <scope>NUCLEOTIDE SEQUENCE</scope>
</reference>